<evidence type="ECO:0000256" key="3">
    <source>
        <dbReference type="ARBA" id="ARBA00023242"/>
    </source>
</evidence>
<dbReference type="PANTHER" id="PTHR15367:SF2">
    <property type="entry name" value="DNA-DIRECTED RNA POLYMERASE III SUBUNIT"/>
    <property type="match status" value="1"/>
</dbReference>
<evidence type="ECO:0000313" key="7">
    <source>
        <dbReference type="Proteomes" id="UP000515788"/>
    </source>
</evidence>
<name>A0A7G3ZGX7_9SACH</name>
<dbReference type="GeneID" id="59325930"/>
<dbReference type="KEGG" id="tgb:HG536_0D02850"/>
<protein>
    <recommendedName>
        <fullName evidence="4">DNA-directed RNA polymerase III subunit</fullName>
    </recommendedName>
</protein>
<dbReference type="RefSeq" id="XP_037139437.1">
    <property type="nucleotide sequence ID" value="XM_037283541.1"/>
</dbReference>
<dbReference type="Pfam" id="PF11705">
    <property type="entry name" value="RNA_pol_3_Rpc31"/>
    <property type="match status" value="1"/>
</dbReference>
<reference evidence="6 7" key="1">
    <citation type="submission" date="2020-06" db="EMBL/GenBank/DDBJ databases">
        <title>The yeast mating-type switching endonuclease HO is a domesticated member of an unorthodox homing genetic element family.</title>
        <authorList>
            <person name="Coughlan A.Y."/>
            <person name="Lombardi L."/>
            <person name="Braun-Galleani S."/>
            <person name="Martos A.R."/>
            <person name="Galeote V."/>
            <person name="Bigey F."/>
            <person name="Dequin S."/>
            <person name="Byrne K.P."/>
            <person name="Wolfe K.H."/>
        </authorList>
    </citation>
    <scope>NUCLEOTIDE SEQUENCE [LARGE SCALE GENOMIC DNA]</scope>
    <source>
        <strain evidence="6 7">CBS764</strain>
    </source>
</reference>
<dbReference type="GO" id="GO:0006383">
    <property type="term" value="P:transcription by RNA polymerase III"/>
    <property type="evidence" value="ECO:0007669"/>
    <property type="project" value="UniProtKB-UniRule"/>
</dbReference>
<feature type="region of interest" description="Disordered" evidence="5">
    <location>
        <begin position="183"/>
        <end position="242"/>
    </location>
</feature>
<dbReference type="OrthoDB" id="5377312at2759"/>
<proteinExistence type="inferred from homology"/>
<dbReference type="GO" id="GO:0005666">
    <property type="term" value="C:RNA polymerase III complex"/>
    <property type="evidence" value="ECO:0007669"/>
    <property type="project" value="UniProtKB-UniRule"/>
</dbReference>
<comment type="subunit">
    <text evidence="4">Component of the RNA polymerase III (Pol III) complex.</text>
</comment>
<evidence type="ECO:0000313" key="6">
    <source>
        <dbReference type="EMBL" id="QLL32763.1"/>
    </source>
</evidence>
<evidence type="ECO:0000256" key="5">
    <source>
        <dbReference type="SAM" id="MobiDB-lite"/>
    </source>
</evidence>
<dbReference type="Proteomes" id="UP000515788">
    <property type="component" value="Chromosome 4"/>
</dbReference>
<dbReference type="InterPro" id="IPR024661">
    <property type="entry name" value="RNA_pol_III_Rpc31"/>
</dbReference>
<keyword evidence="7" id="KW-1185">Reference proteome</keyword>
<keyword evidence="3 4" id="KW-0539">Nucleus</keyword>
<dbReference type="AlphaFoldDB" id="A0A7G3ZGX7"/>
<organism evidence="6 7">
    <name type="scientific">Torulaspora globosa</name>
    <dbReference type="NCBI Taxonomy" id="48254"/>
    <lineage>
        <taxon>Eukaryota</taxon>
        <taxon>Fungi</taxon>
        <taxon>Dikarya</taxon>
        <taxon>Ascomycota</taxon>
        <taxon>Saccharomycotina</taxon>
        <taxon>Saccharomycetes</taxon>
        <taxon>Saccharomycetales</taxon>
        <taxon>Saccharomycetaceae</taxon>
        <taxon>Torulaspora</taxon>
    </lineage>
</organism>
<evidence type="ECO:0000256" key="1">
    <source>
        <dbReference type="ARBA" id="ARBA00004123"/>
    </source>
</evidence>
<comment type="function">
    <text evidence="4">DNA-dependent RNA polymerase catalyzes the transcription of DNA into RNA using the four ribonucleoside triphosphates as substrates. Specific peripheric component of RNA polymerase III which synthesizes small RNAs, such as 5S rRNA and tRNAs.</text>
</comment>
<dbReference type="EMBL" id="CP059249">
    <property type="protein sequence ID" value="QLL32763.1"/>
    <property type="molecule type" value="Genomic_DNA"/>
</dbReference>
<sequence length="242" mass="26795">MSFRGGRGGGGGGNSFLKSLPFGLDYSDVSTYDTTDIPSIPLPVNNPISSKDRSLAVRYIKLGQVIRDGPFYTGAITLATDDTSGETDGRKGKKTLIEEEGRKDGIERYSDRFLKKRKIGASIDDHPFHLEVFPKELFSVMGINKKKLLSISKFDNTDNIFTGGAQDENAAMNMLEKLKALAEDEDDEAAKDEEGGKEEEAIDEDFEEDEDDDDDYNAEKYFNDGDDDDYGGEEDYGDEPAF</sequence>
<dbReference type="PANTHER" id="PTHR15367">
    <property type="entry name" value="DNA-DIRECTED RNA POLYMERASE III"/>
    <property type="match status" value="1"/>
</dbReference>
<gene>
    <name evidence="6" type="ORF">HG536_0D02850</name>
</gene>
<feature type="compositionally biased region" description="Acidic residues" evidence="5">
    <location>
        <begin position="183"/>
        <end position="216"/>
    </location>
</feature>
<evidence type="ECO:0000256" key="2">
    <source>
        <dbReference type="ARBA" id="ARBA00008352"/>
    </source>
</evidence>
<feature type="compositionally biased region" description="Acidic residues" evidence="5">
    <location>
        <begin position="224"/>
        <end position="242"/>
    </location>
</feature>
<dbReference type="PIRSF" id="PIRSF000777">
    <property type="entry name" value="RNA_polIII_C31"/>
    <property type="match status" value="1"/>
</dbReference>
<accession>A0A7G3ZGX7</accession>
<evidence type="ECO:0000256" key="4">
    <source>
        <dbReference type="PIRNR" id="PIRNR000777"/>
    </source>
</evidence>
<comment type="subcellular location">
    <subcellularLocation>
        <location evidence="1 4">Nucleus</location>
    </subcellularLocation>
</comment>
<comment type="similarity">
    <text evidence="2 4">Belongs to the eukaryotic RPC7 RNA polymerase subunit family.</text>
</comment>